<proteinExistence type="predicted"/>
<reference evidence="1 2" key="1">
    <citation type="journal article" date="2021" name="Front. Genet.">
        <title>Chromosome-Level Genome Assembly Reveals Significant Gene Expansion in the Toll and IMD Signaling Pathways of Dendrolimus kikuchii.</title>
        <authorList>
            <person name="Zhou J."/>
            <person name="Wu P."/>
            <person name="Xiong Z."/>
            <person name="Liu N."/>
            <person name="Zhao N."/>
            <person name="Ji M."/>
            <person name="Qiu Y."/>
            <person name="Yang B."/>
        </authorList>
    </citation>
    <scope>NUCLEOTIDE SEQUENCE [LARGE SCALE GENOMIC DNA]</scope>
    <source>
        <strain evidence="1">Ann1</strain>
    </source>
</reference>
<organism evidence="1 2">
    <name type="scientific">Dendrolimus kikuchii</name>
    <dbReference type="NCBI Taxonomy" id="765133"/>
    <lineage>
        <taxon>Eukaryota</taxon>
        <taxon>Metazoa</taxon>
        <taxon>Ecdysozoa</taxon>
        <taxon>Arthropoda</taxon>
        <taxon>Hexapoda</taxon>
        <taxon>Insecta</taxon>
        <taxon>Pterygota</taxon>
        <taxon>Neoptera</taxon>
        <taxon>Endopterygota</taxon>
        <taxon>Lepidoptera</taxon>
        <taxon>Glossata</taxon>
        <taxon>Ditrysia</taxon>
        <taxon>Bombycoidea</taxon>
        <taxon>Lasiocampidae</taxon>
        <taxon>Dendrolimus</taxon>
    </lineage>
</organism>
<evidence type="ECO:0000313" key="1">
    <source>
        <dbReference type="EMBL" id="KAJ0176161.1"/>
    </source>
</evidence>
<keyword evidence="2" id="KW-1185">Reference proteome</keyword>
<accession>A0ACC1CWT0</accession>
<name>A0ACC1CWT0_9NEOP</name>
<sequence length="440" mass="49489">MKYDKKSNTPKLPSVNVARNFQFAKKMHVGNLEHQPLPDTLGYRNMTKIGEHRDSDIIVKPYAISWKGYGASGPTCCTKMRVHRPKTSDPKKTDDDQKQDLRPSTSAADLGGQYKKPMSLMDLAICWDFRPDDPKREPKPPKHIDGSNGSKAPAVFTMVHTPKEEVDRPLSHSNPIFNQNNIADDPGHHPVPYFQKDMTKEKRKDSCEVQNCPQHNMPSGKSSRSGSSSRKSSAQSVKNTQCDGIHGCGTPSEKSRRSNSDDRPNKLQPVKDAWNSKPKNGYDVNRNRNSLDSYEKTPLAQGKLHHSSPNESDTSKRSVKDCDTSNATVKHKNCLPCNGLKLPQKTKSKEDYKFAFKAGNPNSVQSVTSSTNSKGIKIPKMRHPYTKKSYTIPTLAPPFSIWRDANATGYPEHWRLASVYQHAYKPPEHRRKPLIDSVYQ</sequence>
<comment type="caution">
    <text evidence="1">The sequence shown here is derived from an EMBL/GenBank/DDBJ whole genome shotgun (WGS) entry which is preliminary data.</text>
</comment>
<dbReference type="EMBL" id="CM034400">
    <property type="protein sequence ID" value="KAJ0176161.1"/>
    <property type="molecule type" value="Genomic_DNA"/>
</dbReference>
<dbReference type="Proteomes" id="UP000824533">
    <property type="component" value="Linkage Group LG14"/>
</dbReference>
<gene>
    <name evidence="1" type="ORF">K1T71_008335</name>
</gene>
<protein>
    <submittedName>
        <fullName evidence="1">Uncharacterized protein</fullName>
    </submittedName>
</protein>
<evidence type="ECO:0000313" key="2">
    <source>
        <dbReference type="Proteomes" id="UP000824533"/>
    </source>
</evidence>